<feature type="transmembrane region" description="Helical" evidence="1">
    <location>
        <begin position="297"/>
        <end position="319"/>
    </location>
</feature>
<feature type="transmembrane region" description="Helical" evidence="1">
    <location>
        <begin position="6"/>
        <end position="22"/>
    </location>
</feature>
<evidence type="ECO:0000256" key="1">
    <source>
        <dbReference type="SAM" id="Phobius"/>
    </source>
</evidence>
<proteinExistence type="predicted"/>
<name>A0A839K184_9FIRM</name>
<feature type="transmembrane region" description="Helical" evidence="1">
    <location>
        <begin position="43"/>
        <end position="65"/>
    </location>
</feature>
<feature type="transmembrane region" description="Helical" evidence="1">
    <location>
        <begin position="439"/>
        <end position="463"/>
    </location>
</feature>
<keyword evidence="1" id="KW-1133">Transmembrane helix</keyword>
<evidence type="ECO:0000313" key="3">
    <source>
        <dbReference type="Proteomes" id="UP000574276"/>
    </source>
</evidence>
<comment type="caution">
    <text evidence="2">The sequence shown here is derived from an EMBL/GenBank/DDBJ whole genome shotgun (WGS) entry which is preliminary data.</text>
</comment>
<feature type="transmembrane region" description="Helical" evidence="1">
    <location>
        <begin position="400"/>
        <end position="419"/>
    </location>
</feature>
<keyword evidence="3" id="KW-1185">Reference proteome</keyword>
<dbReference type="AlphaFoldDB" id="A0A839K184"/>
<feature type="transmembrane region" description="Helical" evidence="1">
    <location>
        <begin position="495"/>
        <end position="514"/>
    </location>
</feature>
<dbReference type="EMBL" id="JACEGA010000001">
    <property type="protein sequence ID" value="MBB2183663.1"/>
    <property type="molecule type" value="Genomic_DNA"/>
</dbReference>
<dbReference type="Proteomes" id="UP000574276">
    <property type="component" value="Unassembled WGS sequence"/>
</dbReference>
<feature type="transmembrane region" description="Helical" evidence="1">
    <location>
        <begin position="118"/>
        <end position="140"/>
    </location>
</feature>
<feature type="transmembrane region" description="Helical" evidence="1">
    <location>
        <begin position="205"/>
        <end position="226"/>
    </location>
</feature>
<accession>A0A839K184</accession>
<protein>
    <submittedName>
        <fullName evidence="2">Uncharacterized protein</fullName>
    </submittedName>
</protein>
<keyword evidence="1" id="KW-0812">Transmembrane</keyword>
<dbReference type="RefSeq" id="WP_228353293.1">
    <property type="nucleotide sequence ID" value="NZ_JACEGA010000001.1"/>
</dbReference>
<organism evidence="2 3">
    <name type="scientific">Variimorphobacter saccharofermentans</name>
    <dbReference type="NCBI Taxonomy" id="2755051"/>
    <lineage>
        <taxon>Bacteria</taxon>
        <taxon>Bacillati</taxon>
        <taxon>Bacillota</taxon>
        <taxon>Clostridia</taxon>
        <taxon>Lachnospirales</taxon>
        <taxon>Lachnospiraceae</taxon>
        <taxon>Variimorphobacter</taxon>
    </lineage>
</organism>
<reference evidence="2 3" key="1">
    <citation type="submission" date="2020-07" db="EMBL/GenBank/DDBJ databases">
        <title>Characterization and genome sequencing of isolate MD1, a novel member within the family Lachnospiraceae.</title>
        <authorList>
            <person name="Rettenmaier R."/>
            <person name="Di Bello L."/>
            <person name="Zinser C."/>
            <person name="Scheitz K."/>
            <person name="Liebl W."/>
            <person name="Zverlov V."/>
        </authorList>
    </citation>
    <scope>NUCLEOTIDE SEQUENCE [LARGE SCALE GENOMIC DNA]</scope>
    <source>
        <strain evidence="2 3">MD1</strain>
    </source>
</reference>
<feature type="transmembrane region" description="Helical" evidence="1">
    <location>
        <begin position="77"/>
        <end position="97"/>
    </location>
</feature>
<keyword evidence="1" id="KW-0472">Membrane</keyword>
<gene>
    <name evidence="2" type="ORF">H0486_12340</name>
</gene>
<feature type="transmembrane region" description="Helical" evidence="1">
    <location>
        <begin position="470"/>
        <end position="489"/>
    </location>
</feature>
<feature type="transmembrane region" description="Helical" evidence="1">
    <location>
        <begin position="526"/>
        <end position="544"/>
    </location>
</feature>
<evidence type="ECO:0000313" key="2">
    <source>
        <dbReference type="EMBL" id="MBB2183663.1"/>
    </source>
</evidence>
<feature type="transmembrane region" description="Helical" evidence="1">
    <location>
        <begin position="363"/>
        <end position="393"/>
    </location>
</feature>
<sequence>MIGLLYLVLNFTVGWAICSYVLPELGALTRLDYRKRDISVSPFLILLPSWYVTGTLAMTWATYLLGMVFQNKEQPLFYANLIVILVAFLGSVLTYLVRKRKALPKVAILCNNKRSLHIEEILTAGVFILAFLLMWTTFFIHGDKLYIGVSVFSDFSPHVGMIRSFSYGNNFPTWYPHYAGEDIKYHFMFQFLAGNLEYLGLRLDYAFNLPSMISFISAFFLLYVLAVKISGKSGVGILACLFFAFRSSKTLFTYLSRLPKGTNIWDALASNMEFISDTPNEDWGLWNLNVYCNQRHLAFGLTVIFLVIILFLPRLYALFHGLEQTSSDRANKNDNTRKSFIDTFRYLFLTGDGWKVKDFRLSIAVGILLGSLSFFHGAAVIGCLLVLFVMAILSNRRLEYAIVAGIAILMSVLQTKLFINGSAVEPEFLFGFIAENKTIFGVASYVDRLLGILPIVLIVALCLEKKVGKYLILAFTAPLIFAFTVSLTVDVTVNHKYIMISCILLGIYAAKTVWMLFEDRSVIRKLIGAIAILLLTSTGIYDFTTVLKKNSPDNAIVLDLKDPLTQWVKENTTSRDIFLTSNYTINQLVLGGAMMYEGWPYYPWSAGYDTYGREEKVKQMYEAATPAELMKLIRENGIRYIVIDRDNRESTDYTVNEENIQATYECVYEEGEGVNKLSIYDTNKMH</sequence>